<sequence>MSTLVSDQVQHLLSQERTLLADVQALLTQHGAPLEAQAYARQALSALDETFLLVVVGEFNAGKSSFVNALLGADVLPEGVTPTTDRIYVLVHGERAGELQPTQDPFVSRLTHPLPGLEGVALVDTPGTNAIIRQHQALTEGFLPRADLVLFLTSADRPFTESERQFLTLAAKWGRSVIMVVNKADLLETAEQREQVREHVEKGARGVLGLNPPVYLVSARGEQRGGDAGFADLRGALIRRLSQTERTRLKLLGPLNTADELLQDEARRTGAARETLSADLNILRDLEEQRLRHGETMLGELDGQLNRVSRLLSEFEMRADRFIDQKLRFGNVRGLMNSRELEEQFRTEAVAELPEAIDRQFGSMIDRFVEANLHFWEDVQAFLIRRQPSQDVARTRFSYDRAALLEGIAGSAREHLEATTEQRLARELAQDAEDSMKGMIGGLAGGMGLGVGIGALVGASALDFTGGILAGLTLGSLGLFVLPNKRLQAHRQLRARVEELREALERIVRREYEREQDRADARLRDAISPYTRFTEQESERLSAAETSLQSLQERLAEVRGEVEQLQVGAAVQQ</sequence>
<gene>
    <name evidence="4" type="ORF">EJ104_01720</name>
</gene>
<dbReference type="Gene3D" id="3.40.50.300">
    <property type="entry name" value="P-loop containing nucleotide triphosphate hydrolases"/>
    <property type="match status" value="1"/>
</dbReference>
<proteinExistence type="predicted"/>
<name>A0A431W4D8_9DEIO</name>
<keyword evidence="1" id="KW-0175">Coiled coil</keyword>
<keyword evidence="2" id="KW-0812">Transmembrane</keyword>
<accession>A0A431W4D8</accession>
<feature type="transmembrane region" description="Helical" evidence="2">
    <location>
        <begin position="438"/>
        <end position="458"/>
    </location>
</feature>
<reference evidence="4 5" key="1">
    <citation type="submission" date="2018-12" db="EMBL/GenBank/DDBJ databases">
        <title>Deinococcus radiophilus ATCC 27603 genome sequencing and assembly.</title>
        <authorList>
            <person name="Maclea K.S."/>
            <person name="Maynard C.R."/>
        </authorList>
    </citation>
    <scope>NUCLEOTIDE SEQUENCE [LARGE SCALE GENOMIC DNA]</scope>
    <source>
        <strain evidence="4 5">ATCC 27603</strain>
    </source>
</reference>
<evidence type="ECO:0000256" key="1">
    <source>
        <dbReference type="SAM" id="Coils"/>
    </source>
</evidence>
<dbReference type="EMBL" id="RXPE01000002">
    <property type="protein sequence ID" value="RTR30253.1"/>
    <property type="molecule type" value="Genomic_DNA"/>
</dbReference>
<comment type="caution">
    <text evidence="4">The sequence shown here is derived from an EMBL/GenBank/DDBJ whole genome shotgun (WGS) entry which is preliminary data.</text>
</comment>
<dbReference type="PANTHER" id="PTHR43681:SF1">
    <property type="entry name" value="SARCALUMENIN"/>
    <property type="match status" value="1"/>
</dbReference>
<dbReference type="Pfam" id="PF00350">
    <property type="entry name" value="Dynamin_N"/>
    <property type="match status" value="2"/>
</dbReference>
<dbReference type="OrthoDB" id="9802035at2"/>
<dbReference type="InterPro" id="IPR045063">
    <property type="entry name" value="Dynamin_N"/>
</dbReference>
<dbReference type="GO" id="GO:0005525">
    <property type="term" value="F:GTP binding"/>
    <property type="evidence" value="ECO:0007669"/>
    <property type="project" value="InterPro"/>
</dbReference>
<dbReference type="NCBIfam" id="TIGR00231">
    <property type="entry name" value="small_GTP"/>
    <property type="match status" value="1"/>
</dbReference>
<feature type="domain" description="Dynamin N-terminal" evidence="3">
    <location>
        <begin position="113"/>
        <end position="183"/>
    </location>
</feature>
<organism evidence="4 5">
    <name type="scientific">Deinococcus radiophilus</name>
    <dbReference type="NCBI Taxonomy" id="32062"/>
    <lineage>
        <taxon>Bacteria</taxon>
        <taxon>Thermotogati</taxon>
        <taxon>Deinococcota</taxon>
        <taxon>Deinococci</taxon>
        <taxon>Deinococcales</taxon>
        <taxon>Deinococcaceae</taxon>
        <taxon>Deinococcus</taxon>
    </lineage>
</organism>
<dbReference type="PANTHER" id="PTHR43681">
    <property type="entry name" value="TRANSMEMBRANE GTPASE FZO"/>
    <property type="match status" value="1"/>
</dbReference>
<keyword evidence="2" id="KW-1133">Transmembrane helix</keyword>
<feature type="domain" description="Dynamin N-terminal" evidence="3">
    <location>
        <begin position="53"/>
        <end position="97"/>
    </location>
</feature>
<dbReference type="SUPFAM" id="SSF52540">
    <property type="entry name" value="P-loop containing nucleoside triphosphate hydrolases"/>
    <property type="match status" value="1"/>
</dbReference>
<dbReference type="InterPro" id="IPR027417">
    <property type="entry name" value="P-loop_NTPase"/>
</dbReference>
<feature type="transmembrane region" description="Helical" evidence="2">
    <location>
        <begin position="464"/>
        <end position="482"/>
    </location>
</feature>
<dbReference type="Proteomes" id="UP000277766">
    <property type="component" value="Unassembled WGS sequence"/>
</dbReference>
<dbReference type="CDD" id="cd09912">
    <property type="entry name" value="DLP_2"/>
    <property type="match status" value="1"/>
</dbReference>
<protein>
    <submittedName>
        <fullName evidence="4">GTP-binding protein</fullName>
    </submittedName>
</protein>
<dbReference type="RefSeq" id="WP_126351034.1">
    <property type="nucleotide sequence ID" value="NZ_CP086380.1"/>
</dbReference>
<keyword evidence="5" id="KW-1185">Reference proteome</keyword>
<dbReference type="InterPro" id="IPR051943">
    <property type="entry name" value="TRAFAC_Dynamin-like_GTPase"/>
</dbReference>
<dbReference type="AlphaFoldDB" id="A0A431W4D8"/>
<keyword evidence="2" id="KW-0472">Membrane</keyword>
<evidence type="ECO:0000259" key="3">
    <source>
        <dbReference type="Pfam" id="PF00350"/>
    </source>
</evidence>
<feature type="coiled-coil region" evidence="1">
    <location>
        <begin position="534"/>
        <end position="568"/>
    </location>
</feature>
<evidence type="ECO:0000256" key="2">
    <source>
        <dbReference type="SAM" id="Phobius"/>
    </source>
</evidence>
<dbReference type="InterPro" id="IPR005225">
    <property type="entry name" value="Small_GTP-bd"/>
</dbReference>
<evidence type="ECO:0000313" key="5">
    <source>
        <dbReference type="Proteomes" id="UP000277766"/>
    </source>
</evidence>
<evidence type="ECO:0000313" key="4">
    <source>
        <dbReference type="EMBL" id="RTR30253.1"/>
    </source>
</evidence>